<keyword evidence="2" id="KW-1185">Reference proteome</keyword>
<reference evidence="1" key="1">
    <citation type="submission" date="2022-07" db="EMBL/GenBank/DDBJ databases">
        <title>Phylogenomic reconstructions and comparative analyses of Kickxellomycotina fungi.</title>
        <authorList>
            <person name="Reynolds N.K."/>
            <person name="Stajich J.E."/>
            <person name="Barry K."/>
            <person name="Grigoriev I.V."/>
            <person name="Crous P."/>
            <person name="Smith M.E."/>
        </authorList>
    </citation>
    <scope>NUCLEOTIDE SEQUENCE</scope>
    <source>
        <strain evidence="1">BCRC 34191</strain>
    </source>
</reference>
<name>A0ACC1JZ50_9FUNG</name>
<proteinExistence type="predicted"/>
<dbReference type="EMBL" id="JANBUK010002858">
    <property type="protein sequence ID" value="KAJ2770140.1"/>
    <property type="molecule type" value="Genomic_DNA"/>
</dbReference>
<dbReference type="Proteomes" id="UP001140066">
    <property type="component" value="Unassembled WGS sequence"/>
</dbReference>
<comment type="caution">
    <text evidence="1">The sequence shown here is derived from an EMBL/GenBank/DDBJ whole genome shotgun (WGS) entry which is preliminary data.</text>
</comment>
<organism evidence="1 2">
    <name type="scientific">Coemansia linderi</name>
    <dbReference type="NCBI Taxonomy" id="2663919"/>
    <lineage>
        <taxon>Eukaryota</taxon>
        <taxon>Fungi</taxon>
        <taxon>Fungi incertae sedis</taxon>
        <taxon>Zoopagomycota</taxon>
        <taxon>Kickxellomycotina</taxon>
        <taxon>Kickxellomycetes</taxon>
        <taxon>Kickxellales</taxon>
        <taxon>Kickxellaceae</taxon>
        <taxon>Coemansia</taxon>
    </lineage>
</organism>
<evidence type="ECO:0000313" key="2">
    <source>
        <dbReference type="Proteomes" id="UP001140066"/>
    </source>
</evidence>
<evidence type="ECO:0000313" key="1">
    <source>
        <dbReference type="EMBL" id="KAJ2770140.1"/>
    </source>
</evidence>
<accession>A0ACC1JZ50</accession>
<protein>
    <submittedName>
        <fullName evidence="1">Uncharacterized protein</fullName>
    </submittedName>
</protein>
<sequence>MPRAYFIQCVYKPGSKFNYSVNISNRPERIFHNIKGIFKNRVAEEDLLFVATEANLYVVEDLTTAPTFSKPSEKAMYFLYASPDDADKWHDHCIPYLSEKIVDSVDGPCQPFQYEDLVDAYAKAFPKKPSSSC</sequence>
<gene>
    <name evidence="1" type="ORF">GGI18_005269</name>
</gene>